<evidence type="ECO:0000313" key="17">
    <source>
        <dbReference type="EMBL" id="SAM06977.1"/>
    </source>
</evidence>
<evidence type="ECO:0000256" key="4">
    <source>
        <dbReference type="ARBA" id="ARBA00010918"/>
    </source>
</evidence>
<dbReference type="GO" id="GO:0006508">
    <property type="term" value="P:proteolysis"/>
    <property type="evidence" value="ECO:0007669"/>
    <property type="project" value="UniProtKB-KW"/>
</dbReference>
<reference evidence="17" key="1">
    <citation type="submission" date="2016-04" db="EMBL/GenBank/DDBJ databases">
        <authorList>
            <person name="Evans L.H."/>
            <person name="Alamgir A."/>
            <person name="Owens N."/>
            <person name="Weber N.D."/>
            <person name="Virtaneva K."/>
            <person name="Barbian K."/>
            <person name="Babar A."/>
            <person name="Rosenke K."/>
        </authorList>
    </citation>
    <scope>NUCLEOTIDE SEQUENCE [LARGE SCALE GENOMIC DNA]</scope>
    <source>
        <strain evidence="17">CBS 101.48</strain>
    </source>
</reference>
<feature type="transmembrane region" description="Helical" evidence="15">
    <location>
        <begin position="640"/>
        <end position="658"/>
    </location>
</feature>
<feature type="compositionally biased region" description="Polar residues" evidence="14">
    <location>
        <begin position="22"/>
        <end position="40"/>
    </location>
</feature>
<evidence type="ECO:0000256" key="1">
    <source>
        <dbReference type="ARBA" id="ARBA00001947"/>
    </source>
</evidence>
<feature type="region of interest" description="Disordered" evidence="14">
    <location>
        <begin position="17"/>
        <end position="88"/>
    </location>
</feature>
<accession>A0A168RI08</accession>
<feature type="compositionally biased region" description="Basic and acidic residues" evidence="14">
    <location>
        <begin position="52"/>
        <end position="71"/>
    </location>
</feature>
<gene>
    <name evidence="17" type="primary">ABSGL_12604.1 scaffold 13066</name>
</gene>
<evidence type="ECO:0000256" key="12">
    <source>
        <dbReference type="ARBA" id="ARBA00023180"/>
    </source>
</evidence>
<feature type="transmembrane region" description="Helical" evidence="15">
    <location>
        <begin position="519"/>
        <end position="536"/>
    </location>
</feature>
<dbReference type="GO" id="GO:0008235">
    <property type="term" value="F:metalloexopeptidase activity"/>
    <property type="evidence" value="ECO:0007669"/>
    <property type="project" value="InterPro"/>
</dbReference>
<comment type="subcellular location">
    <subcellularLocation>
        <location evidence="3">Vacuole membrane</location>
        <topology evidence="3">Multi-pass membrane protein</topology>
    </subcellularLocation>
</comment>
<feature type="domain" description="Peptidase M28" evidence="16">
    <location>
        <begin position="173"/>
        <end position="363"/>
    </location>
</feature>
<dbReference type="InterPro" id="IPR007484">
    <property type="entry name" value="Peptidase_M28"/>
</dbReference>
<evidence type="ECO:0000256" key="15">
    <source>
        <dbReference type="SAM" id="Phobius"/>
    </source>
</evidence>
<keyword evidence="6 13" id="KW-0645">Protease</keyword>
<evidence type="ECO:0000256" key="5">
    <source>
        <dbReference type="ARBA" id="ARBA00022554"/>
    </source>
</evidence>
<evidence type="ECO:0000256" key="7">
    <source>
        <dbReference type="ARBA" id="ARBA00022692"/>
    </source>
</evidence>
<protein>
    <recommendedName>
        <fullName evidence="13">Peptide hydrolase</fullName>
        <ecNumber evidence="13">3.4.-.-</ecNumber>
    </recommendedName>
</protein>
<evidence type="ECO:0000256" key="2">
    <source>
        <dbReference type="ARBA" id="ARBA00003273"/>
    </source>
</evidence>
<comment type="similarity">
    <text evidence="4 13">Belongs to the peptidase M28 family.</text>
</comment>
<dbReference type="Proteomes" id="UP000078561">
    <property type="component" value="Unassembled WGS sequence"/>
</dbReference>
<evidence type="ECO:0000313" key="18">
    <source>
        <dbReference type="Proteomes" id="UP000078561"/>
    </source>
</evidence>
<evidence type="ECO:0000259" key="16">
    <source>
        <dbReference type="Pfam" id="PF04389"/>
    </source>
</evidence>
<evidence type="ECO:0000256" key="11">
    <source>
        <dbReference type="ARBA" id="ARBA00023049"/>
    </source>
</evidence>
<evidence type="ECO:0000256" key="10">
    <source>
        <dbReference type="ARBA" id="ARBA00022989"/>
    </source>
</evidence>
<feature type="compositionally biased region" description="Polar residues" evidence="14">
    <location>
        <begin position="73"/>
        <end position="88"/>
    </location>
</feature>
<feature type="transmembrane region" description="Helical" evidence="15">
    <location>
        <begin position="444"/>
        <end position="468"/>
    </location>
</feature>
<keyword evidence="11" id="KW-0482">Metalloprotease</keyword>
<keyword evidence="9 13" id="KW-0862">Zinc</keyword>
<dbReference type="AlphaFoldDB" id="A0A168RI08"/>
<dbReference type="STRING" id="4829.A0A168RI08"/>
<proteinExistence type="inferred from homology"/>
<keyword evidence="8 13" id="KW-0378">Hydrolase</keyword>
<feature type="transmembrane region" description="Helical" evidence="15">
    <location>
        <begin position="574"/>
        <end position="595"/>
    </location>
</feature>
<dbReference type="Pfam" id="PF04389">
    <property type="entry name" value="Peptidase_M28"/>
    <property type="match status" value="1"/>
</dbReference>
<feature type="transmembrane region" description="Helical" evidence="15">
    <location>
        <begin position="101"/>
        <end position="119"/>
    </location>
</feature>
<dbReference type="EMBL" id="LT554655">
    <property type="protein sequence ID" value="SAM06977.1"/>
    <property type="molecule type" value="Genomic_DNA"/>
</dbReference>
<dbReference type="OMA" id="SPLGNDM"/>
<dbReference type="InterPro" id="IPR045175">
    <property type="entry name" value="M28_fam"/>
</dbReference>
<dbReference type="GO" id="GO:0046872">
    <property type="term" value="F:metal ion binding"/>
    <property type="evidence" value="ECO:0007669"/>
    <property type="project" value="UniProtKB-KW"/>
</dbReference>
<evidence type="ECO:0000256" key="13">
    <source>
        <dbReference type="RuleBase" id="RU361240"/>
    </source>
</evidence>
<name>A0A168RI08_ABSGL</name>
<keyword evidence="15" id="KW-0472">Membrane</keyword>
<dbReference type="OrthoDB" id="76293at2759"/>
<evidence type="ECO:0000256" key="14">
    <source>
        <dbReference type="SAM" id="MobiDB-lite"/>
    </source>
</evidence>
<dbReference type="EC" id="3.4.-.-" evidence="13"/>
<organism evidence="17">
    <name type="scientific">Absidia glauca</name>
    <name type="common">Pin mould</name>
    <dbReference type="NCBI Taxonomy" id="4829"/>
    <lineage>
        <taxon>Eukaryota</taxon>
        <taxon>Fungi</taxon>
        <taxon>Fungi incertae sedis</taxon>
        <taxon>Mucoromycota</taxon>
        <taxon>Mucoromycotina</taxon>
        <taxon>Mucoromycetes</taxon>
        <taxon>Mucorales</taxon>
        <taxon>Cunninghamellaceae</taxon>
        <taxon>Absidia</taxon>
    </lineage>
</organism>
<feature type="transmembrane region" description="Helical" evidence="15">
    <location>
        <begin position="399"/>
        <end position="419"/>
    </location>
</feature>
<evidence type="ECO:0000256" key="9">
    <source>
        <dbReference type="ARBA" id="ARBA00022833"/>
    </source>
</evidence>
<keyword evidence="10 15" id="KW-1133">Transmembrane helix</keyword>
<evidence type="ECO:0000256" key="6">
    <source>
        <dbReference type="ARBA" id="ARBA00022670"/>
    </source>
</evidence>
<dbReference type="SUPFAM" id="SSF53187">
    <property type="entry name" value="Zn-dependent exopeptidases"/>
    <property type="match status" value="1"/>
</dbReference>
<dbReference type="PANTHER" id="PTHR12147:SF58">
    <property type="entry name" value="VACUOLAR MEMBRANE PROTEASE"/>
    <property type="match status" value="1"/>
</dbReference>
<keyword evidence="7 15" id="KW-0812">Transmembrane</keyword>
<dbReference type="FunCoup" id="A0A168RI08">
    <property type="interactions" value="14"/>
</dbReference>
<feature type="transmembrane region" description="Helical" evidence="15">
    <location>
        <begin position="607"/>
        <end position="628"/>
    </location>
</feature>
<dbReference type="Gene3D" id="3.40.630.10">
    <property type="entry name" value="Zn peptidases"/>
    <property type="match status" value="1"/>
</dbReference>
<dbReference type="InParanoid" id="A0A168RI08"/>
<keyword evidence="13" id="KW-0479">Metal-binding</keyword>
<comment type="function">
    <text evidence="2">May be involved in vacuolar sorting and osmoregulation.</text>
</comment>
<evidence type="ECO:0000256" key="8">
    <source>
        <dbReference type="ARBA" id="ARBA00022801"/>
    </source>
</evidence>
<dbReference type="GO" id="GO:0005774">
    <property type="term" value="C:vacuolar membrane"/>
    <property type="evidence" value="ECO:0007669"/>
    <property type="project" value="UniProtKB-SubCell"/>
</dbReference>
<comment type="cofactor">
    <cofactor evidence="1">
        <name>Zn(2+)</name>
        <dbReference type="ChEBI" id="CHEBI:29105"/>
    </cofactor>
</comment>
<keyword evidence="5" id="KW-0926">Vacuole</keyword>
<dbReference type="PANTHER" id="PTHR12147">
    <property type="entry name" value="METALLOPEPTIDASE M28 FAMILY MEMBER"/>
    <property type="match status" value="1"/>
</dbReference>
<sequence>MMDGLVLERIQSLVTGEKGESDTFSQEDSSVSSIGSNFNANRKGGIGVFIPKQDKKPRQNDGPRMSEDERTPLINSGTRQPSSSWLPGFNHTNKQCRTLKVYGFILAFLLLVGTYSTWLQSRMPAPLGDAQAAHTDGFSGIHAYNEYLTRFYAPHPSNSRENAREKWVVDSRNVIARLHGSDPELKKQSILVNAHYDSVPTSNGVTDNGMGVSVAMELLRYYAEHPPKHTLIFLFNNMEEGGLIGGHIFTKHPWFESIKTFINLEGGGAGGRSILVRSNTLVGVEKFASSGAHYLHASPLGNDMMKSKLMKSDTDYTAFDQAGLPGLDIAFYAPRSHYHTQRDSIAYTTPSSVQYMGEMALATLRGLDNGGLLADDMYEPVVYYDLLGRFMFVMSFSTYQIFNILALVLVPLVPIVWTLRKEKDQRREYAAALKELVSETVQGVLLVLTAFVVAMVTIGVACAVLYFINPMVTYGGIYQVSIYLIVAAFTGLIGSLVICDKCSWYKHNLEKSPETILHGLNGIWWLFVLLAAYLGSKEVAGLYFAIYFLVFGTLASAAFVLLPQGNKYRLPVVFLLQWTVPFLFVLQLVSLTITSLRHALVDGTPEVAVYILLAVNLIFGILPMLFWIQLAGNQRLVLKASSTLLLIMLVFCFFSAPFNTDLSPKKMVYREEYNATAPTSRVFLRSIRVRDVLTETLDKEELETLECHSFADIPALQECSYESRLVPVYPQHANETTISHQKSCDKGTCTLQGTYSSKNSLFCRLHLTENAASVTKAWINHGPSAVQDQDHPMSALLAYTDKYNTDVPWGFTWPASSPAPAIRFNCFYDEWSRASVSDHHTKPQISGLISVALKSVILPPKPNILGIIR</sequence>
<keyword evidence="12" id="KW-0325">Glycoprotein</keyword>
<keyword evidence="18" id="KW-1185">Reference proteome</keyword>
<evidence type="ECO:0000256" key="3">
    <source>
        <dbReference type="ARBA" id="ARBA00004128"/>
    </source>
</evidence>
<feature type="transmembrane region" description="Helical" evidence="15">
    <location>
        <begin position="542"/>
        <end position="562"/>
    </location>
</feature>
<feature type="transmembrane region" description="Helical" evidence="15">
    <location>
        <begin position="480"/>
        <end position="499"/>
    </location>
</feature>